<dbReference type="Proteomes" id="UP000572984">
    <property type="component" value="Unassembled WGS sequence"/>
</dbReference>
<dbReference type="EMBL" id="JACDXJ010000001">
    <property type="protein sequence ID" value="MBA1156205.1"/>
    <property type="molecule type" value="Genomic_DNA"/>
</dbReference>
<dbReference type="PROSITE" id="PS00330">
    <property type="entry name" value="HEMOLYSIN_CALCIUM"/>
    <property type="match status" value="1"/>
</dbReference>
<dbReference type="InterPro" id="IPR011049">
    <property type="entry name" value="Serralysin-like_metalloprot_C"/>
</dbReference>
<dbReference type="RefSeq" id="WP_181051782.1">
    <property type="nucleotide sequence ID" value="NZ_JACDXJ010000001.1"/>
</dbReference>
<dbReference type="GO" id="GO:0005509">
    <property type="term" value="F:calcium ion binding"/>
    <property type="evidence" value="ECO:0007669"/>
    <property type="project" value="InterPro"/>
</dbReference>
<keyword evidence="2" id="KW-0677">Repeat</keyword>
<dbReference type="GO" id="GO:0016477">
    <property type="term" value="P:cell migration"/>
    <property type="evidence" value="ECO:0007669"/>
    <property type="project" value="TreeGrafter"/>
</dbReference>
<keyword evidence="4" id="KW-0472">Membrane</keyword>
<dbReference type="PANTHER" id="PTHR24027">
    <property type="entry name" value="CADHERIN-23"/>
    <property type="match status" value="1"/>
</dbReference>
<keyword evidence="7" id="KW-1185">Reference proteome</keyword>
<dbReference type="Gene3D" id="2.150.10.10">
    <property type="entry name" value="Serralysin-like metalloprotease, C-terminal"/>
    <property type="match status" value="1"/>
</dbReference>
<dbReference type="PRINTS" id="PR00313">
    <property type="entry name" value="CABNDNGRPT"/>
</dbReference>
<evidence type="ECO:0000256" key="4">
    <source>
        <dbReference type="ARBA" id="ARBA00023136"/>
    </source>
</evidence>
<comment type="subcellular location">
    <subcellularLocation>
        <location evidence="1">Membrane</location>
    </subcellularLocation>
</comment>
<evidence type="ECO:0000256" key="1">
    <source>
        <dbReference type="ARBA" id="ARBA00004370"/>
    </source>
</evidence>
<dbReference type="CDD" id="cd11304">
    <property type="entry name" value="Cadherin_repeat"/>
    <property type="match status" value="2"/>
</dbReference>
<evidence type="ECO:0000313" key="6">
    <source>
        <dbReference type="EMBL" id="MBA1156205.1"/>
    </source>
</evidence>
<dbReference type="Gene3D" id="2.60.40.60">
    <property type="entry name" value="Cadherins"/>
    <property type="match status" value="1"/>
</dbReference>
<dbReference type="PANTHER" id="PTHR24027:SF438">
    <property type="entry name" value="CADHERIN 23"/>
    <property type="match status" value="1"/>
</dbReference>
<dbReference type="GO" id="GO:0045296">
    <property type="term" value="F:cadherin binding"/>
    <property type="evidence" value="ECO:0007669"/>
    <property type="project" value="TreeGrafter"/>
</dbReference>
<evidence type="ECO:0000313" key="7">
    <source>
        <dbReference type="Proteomes" id="UP000572984"/>
    </source>
</evidence>
<keyword evidence="3" id="KW-0106">Calcium</keyword>
<dbReference type="AlphaFoldDB" id="A0A838BM83"/>
<dbReference type="GO" id="GO:0008013">
    <property type="term" value="F:beta-catenin binding"/>
    <property type="evidence" value="ECO:0007669"/>
    <property type="project" value="TreeGrafter"/>
</dbReference>
<dbReference type="InterPro" id="IPR002126">
    <property type="entry name" value="Cadherin-like_dom"/>
</dbReference>
<dbReference type="InterPro" id="IPR001343">
    <property type="entry name" value="Hemolysn_Ca-bd"/>
</dbReference>
<dbReference type="InterPro" id="IPR039808">
    <property type="entry name" value="Cadherin"/>
</dbReference>
<dbReference type="GO" id="GO:0016342">
    <property type="term" value="C:catenin complex"/>
    <property type="evidence" value="ECO:0007669"/>
    <property type="project" value="TreeGrafter"/>
</dbReference>
<dbReference type="PROSITE" id="PS50268">
    <property type="entry name" value="CADHERIN_2"/>
    <property type="match status" value="2"/>
</dbReference>
<evidence type="ECO:0000256" key="2">
    <source>
        <dbReference type="ARBA" id="ARBA00022737"/>
    </source>
</evidence>
<evidence type="ECO:0000259" key="5">
    <source>
        <dbReference type="PROSITE" id="PS50268"/>
    </source>
</evidence>
<protein>
    <recommendedName>
        <fullName evidence="5">Cadherin domain-containing protein</fullName>
    </recommendedName>
</protein>
<feature type="domain" description="Cadherin" evidence="5">
    <location>
        <begin position="595"/>
        <end position="688"/>
    </location>
</feature>
<name>A0A838BM83_9HYPH</name>
<dbReference type="SUPFAM" id="SSF51120">
    <property type="entry name" value="beta-Roll"/>
    <property type="match status" value="1"/>
</dbReference>
<proteinExistence type="predicted"/>
<dbReference type="SMART" id="SM00112">
    <property type="entry name" value="CA"/>
    <property type="match status" value="2"/>
</dbReference>
<comment type="caution">
    <text evidence="6">The sequence shown here is derived from an EMBL/GenBank/DDBJ whole genome shotgun (WGS) entry which is preliminary data.</text>
</comment>
<sequence>MPTPEIQNLDYILREPNTEVLIDRDQNVIVVAGEHPFQYLDIIAWGPEALFGVRTGSGQVELPQGLGVGKPVVVAGTEIGTISYVNGAGIGFEFTGAATEALVRTLIQSLTYKDLSGYDGFTTSRGIDVYLTDAEGQLAVESVSIGDNVMGTDLDDTLTGGNDTFSANRDLIGAGDSLNGGGGNDELILTGGGFFDLYRMVGLEGVETIKGTADVDYVTIRADQLADVVAINGQGGDDNLFIQGSAIDLTGKVISSFDIHLMTNGATITVGNLETARLVHGYDTSNDKLVIDTGMVSAADLLFLHRQGIDRIVAHDLNGQLVESVHNAPSLLRFGETAITAAVGATVFLDTGQDATLSVDSGLLKSLLIGADQSSDSAAIGVDQSSDVTLSEEGPGHAVFVSGVKIGHVSGIGSHGASFTFNDQATTERVQSLIHALTFSSPSGGEAGTHIVRMSLRDVGNRELKTQLTVTLTPGENPDNPNEAPTGLTLTGASIREASATGMKVGDLSATDAAGTVLTYTLLDNAGGRFAIGADGKSIVVANGTLLDYEQAQSHVIKVQVSDGGLATTKEFTVQVSDVDEVPAHLSLTGASAREAAATGTKVGDLSAVDPEGKALVYTLLDDAGGRFAIGQDGKSIVVANGTLLDFEQTRSHVVKVQVSDGILKSVKEFTIQVNDWIGETVTGTPGHDILVGGSGNDVFVGGLGNDKLNGGAGNDALYGGAGSDIFVFDVKPHKKANHDIVKDYNVKQDAIYLDNAVFTKLGLGSASLPKMLKAKHFKLSSQQQDKDDYIIYNKGTGVLYYDANGSVAGGRTEIAKFSNKPLLKVSEFFVI</sequence>
<dbReference type="InterPro" id="IPR015919">
    <property type="entry name" value="Cadherin-like_sf"/>
</dbReference>
<reference evidence="6 7" key="1">
    <citation type="submission" date="2020-07" db="EMBL/GenBank/DDBJ databases">
        <title>Draft genome and description of Microvirga mediterraneensis Marseille-Q2068 sp. nov.</title>
        <authorList>
            <person name="Boxberger M."/>
        </authorList>
    </citation>
    <scope>NUCLEOTIDE SEQUENCE [LARGE SCALE GENOMIC DNA]</scope>
    <source>
        <strain evidence="6 7">Marseille-Q2068</strain>
    </source>
</reference>
<feature type="domain" description="Cadherin" evidence="5">
    <location>
        <begin position="493"/>
        <end position="585"/>
    </location>
</feature>
<dbReference type="InterPro" id="IPR018511">
    <property type="entry name" value="Hemolysin-typ_Ca-bd_CS"/>
</dbReference>
<dbReference type="GO" id="GO:0007156">
    <property type="term" value="P:homophilic cell adhesion via plasma membrane adhesion molecules"/>
    <property type="evidence" value="ECO:0007669"/>
    <property type="project" value="InterPro"/>
</dbReference>
<gene>
    <name evidence="6" type="ORF">H0S73_08715</name>
</gene>
<dbReference type="Pfam" id="PF00353">
    <property type="entry name" value="HemolysinCabind"/>
    <property type="match status" value="1"/>
</dbReference>
<organism evidence="6 7">
    <name type="scientific">Microvirga mediterraneensis</name>
    <dbReference type="NCBI Taxonomy" id="2754695"/>
    <lineage>
        <taxon>Bacteria</taxon>
        <taxon>Pseudomonadati</taxon>
        <taxon>Pseudomonadota</taxon>
        <taxon>Alphaproteobacteria</taxon>
        <taxon>Hyphomicrobiales</taxon>
        <taxon>Methylobacteriaceae</taxon>
        <taxon>Microvirga</taxon>
    </lineage>
</organism>
<accession>A0A838BM83</accession>
<dbReference type="SUPFAM" id="SSF49313">
    <property type="entry name" value="Cadherin-like"/>
    <property type="match status" value="1"/>
</dbReference>
<evidence type="ECO:0000256" key="3">
    <source>
        <dbReference type="ARBA" id="ARBA00022837"/>
    </source>
</evidence>